<feature type="compositionally biased region" description="Gly residues" evidence="5">
    <location>
        <begin position="310"/>
        <end position="330"/>
    </location>
</feature>
<dbReference type="CDD" id="cd14014">
    <property type="entry name" value="STKc_PknB_like"/>
    <property type="match status" value="1"/>
</dbReference>
<dbReference type="InterPro" id="IPR011009">
    <property type="entry name" value="Kinase-like_dom_sf"/>
</dbReference>
<feature type="non-terminal residue" evidence="8">
    <location>
        <position position="382"/>
    </location>
</feature>
<feature type="domain" description="Protein kinase" evidence="7">
    <location>
        <begin position="18"/>
        <end position="266"/>
    </location>
</feature>
<dbReference type="InterPro" id="IPR000719">
    <property type="entry name" value="Prot_kinase_dom"/>
</dbReference>
<evidence type="ECO:0000259" key="7">
    <source>
        <dbReference type="PROSITE" id="PS50011"/>
    </source>
</evidence>
<keyword evidence="3 8" id="KW-0418">Kinase</keyword>
<dbReference type="EMBL" id="VCKW01000103">
    <property type="protein sequence ID" value="TMQ97106.1"/>
    <property type="molecule type" value="Genomic_DNA"/>
</dbReference>
<protein>
    <submittedName>
        <fullName evidence="8">Serine/threonine protein kinase</fullName>
    </submittedName>
</protein>
<sequence>MTAVGPLLPGDPARLGRYELVGRIGEGGQSVVYLGRREDGEQAAVKLLRDRFSRDPEWRARFEREMRMIGRVAGFCTAQVLDADISGDLPYVVSEYVPGPSLSGLVNEKGPRTGTDLDRLAIGTVTALAAIHRAGILHRDFKPSNVLMGPDGPRVIDFGIARIAGASATKGSGVVGTPSYMAPEQVTDTDLGTGVDLFTWAATMLFAATGRHPFGNDTISAVFHRILNYEPDLSALPESLRGVVASCLAKDPARRPEAQGVLLNLLGGVDTIDDGDMGTLSTGAHFAGDPRTPPSAPPTVGRADHLMGTDPGGTGPGIGLGTGPGMGGPLGYAQSPQTVPPRRRRRGLGIAAAAAAVLLAAGVGGASWALLSGGSGEKPAKA</sequence>
<keyword evidence="2" id="KW-0547">Nucleotide-binding</keyword>
<keyword evidence="6" id="KW-0472">Membrane</keyword>
<accession>A0A5C4J910</accession>
<dbReference type="PROSITE" id="PS50011">
    <property type="entry name" value="PROTEIN_KINASE_DOM"/>
    <property type="match status" value="1"/>
</dbReference>
<dbReference type="SUPFAM" id="SSF56112">
    <property type="entry name" value="Protein kinase-like (PK-like)"/>
    <property type="match status" value="1"/>
</dbReference>
<dbReference type="InterPro" id="IPR008271">
    <property type="entry name" value="Ser/Thr_kinase_AS"/>
</dbReference>
<dbReference type="GO" id="GO:0004674">
    <property type="term" value="F:protein serine/threonine kinase activity"/>
    <property type="evidence" value="ECO:0007669"/>
    <property type="project" value="UniProtKB-KW"/>
</dbReference>
<feature type="region of interest" description="Disordered" evidence="5">
    <location>
        <begin position="281"/>
        <end position="343"/>
    </location>
</feature>
<dbReference type="RefSeq" id="WP_138646759.1">
    <property type="nucleotide sequence ID" value="NZ_VCKW01000103.1"/>
</dbReference>
<name>A0A5C4J910_9ACTN</name>
<dbReference type="PROSITE" id="PS00108">
    <property type="entry name" value="PROTEIN_KINASE_ST"/>
    <property type="match status" value="1"/>
</dbReference>
<dbReference type="PANTHER" id="PTHR43289:SF34">
    <property type="entry name" value="SERINE_THREONINE-PROTEIN KINASE YBDM-RELATED"/>
    <property type="match status" value="1"/>
</dbReference>
<dbReference type="Pfam" id="PF00069">
    <property type="entry name" value="Pkinase"/>
    <property type="match status" value="1"/>
</dbReference>
<keyword evidence="9" id="KW-1185">Reference proteome</keyword>
<evidence type="ECO:0000256" key="2">
    <source>
        <dbReference type="ARBA" id="ARBA00022741"/>
    </source>
</evidence>
<comment type="caution">
    <text evidence="8">The sequence shown here is derived from an EMBL/GenBank/DDBJ whole genome shotgun (WGS) entry which is preliminary data.</text>
</comment>
<keyword evidence="4" id="KW-0067">ATP-binding</keyword>
<organism evidence="8 9">
    <name type="scientific">Actinomadura soli</name>
    <dbReference type="NCBI Taxonomy" id="2508997"/>
    <lineage>
        <taxon>Bacteria</taxon>
        <taxon>Bacillati</taxon>
        <taxon>Actinomycetota</taxon>
        <taxon>Actinomycetes</taxon>
        <taxon>Streptosporangiales</taxon>
        <taxon>Thermomonosporaceae</taxon>
        <taxon>Actinomadura</taxon>
    </lineage>
</organism>
<keyword evidence="8" id="KW-0723">Serine/threonine-protein kinase</keyword>
<dbReference type="OrthoDB" id="3915799at2"/>
<keyword evidence="6" id="KW-1133">Transmembrane helix</keyword>
<dbReference type="Proteomes" id="UP000309174">
    <property type="component" value="Unassembled WGS sequence"/>
</dbReference>
<evidence type="ECO:0000256" key="6">
    <source>
        <dbReference type="SAM" id="Phobius"/>
    </source>
</evidence>
<evidence type="ECO:0000313" key="8">
    <source>
        <dbReference type="EMBL" id="TMQ97106.1"/>
    </source>
</evidence>
<evidence type="ECO:0000256" key="3">
    <source>
        <dbReference type="ARBA" id="ARBA00022777"/>
    </source>
</evidence>
<feature type="transmembrane region" description="Helical" evidence="6">
    <location>
        <begin position="348"/>
        <end position="371"/>
    </location>
</feature>
<evidence type="ECO:0000313" key="9">
    <source>
        <dbReference type="Proteomes" id="UP000309174"/>
    </source>
</evidence>
<dbReference type="Gene3D" id="3.30.200.20">
    <property type="entry name" value="Phosphorylase Kinase, domain 1"/>
    <property type="match status" value="1"/>
</dbReference>
<keyword evidence="6" id="KW-0812">Transmembrane</keyword>
<evidence type="ECO:0000256" key="4">
    <source>
        <dbReference type="ARBA" id="ARBA00022840"/>
    </source>
</evidence>
<evidence type="ECO:0000256" key="1">
    <source>
        <dbReference type="ARBA" id="ARBA00022679"/>
    </source>
</evidence>
<keyword evidence="1" id="KW-0808">Transferase</keyword>
<dbReference type="PANTHER" id="PTHR43289">
    <property type="entry name" value="MITOGEN-ACTIVATED PROTEIN KINASE KINASE KINASE 20-RELATED"/>
    <property type="match status" value="1"/>
</dbReference>
<gene>
    <name evidence="8" type="ORF">ETD83_20520</name>
</gene>
<reference evidence="8 9" key="1">
    <citation type="submission" date="2019-05" db="EMBL/GenBank/DDBJ databases">
        <title>Draft genome sequence of Actinomadura sp. 14C53.</title>
        <authorList>
            <person name="Saricaoglu S."/>
            <person name="Isik K."/>
        </authorList>
    </citation>
    <scope>NUCLEOTIDE SEQUENCE [LARGE SCALE GENOMIC DNA]</scope>
    <source>
        <strain evidence="8 9">14C53</strain>
    </source>
</reference>
<evidence type="ECO:0000256" key="5">
    <source>
        <dbReference type="SAM" id="MobiDB-lite"/>
    </source>
</evidence>
<dbReference type="AlphaFoldDB" id="A0A5C4J910"/>
<proteinExistence type="predicted"/>
<dbReference type="GO" id="GO:0005524">
    <property type="term" value="F:ATP binding"/>
    <property type="evidence" value="ECO:0007669"/>
    <property type="project" value="UniProtKB-KW"/>
</dbReference>
<dbReference type="Gene3D" id="1.10.510.10">
    <property type="entry name" value="Transferase(Phosphotransferase) domain 1"/>
    <property type="match status" value="1"/>
</dbReference>